<feature type="transmembrane region" description="Helical" evidence="1">
    <location>
        <begin position="12"/>
        <end position="28"/>
    </location>
</feature>
<evidence type="ECO:0000313" key="2">
    <source>
        <dbReference type="EMBL" id="BBP49738.1"/>
    </source>
</evidence>
<geneLocation type="plasmid" evidence="2">
    <name>pMY146-rmtE</name>
</geneLocation>
<name>A0A5S9LZ60_9ENTR</name>
<dbReference type="AlphaFoldDB" id="A0A5S9LZ60"/>
<reference evidence="2" key="1">
    <citation type="submission" date="2019-11" db="EMBL/GenBank/DDBJ databases">
        <title>Complete plasmid sequence of Enterobacter hormaechei subsp. xiangfangensis pMY146-rmtE.</title>
        <authorList>
            <person name="Oshiro S."/>
            <person name="Tada T."/>
            <person name="Kirikae T."/>
        </authorList>
    </citation>
    <scope>NUCLEOTIDE SEQUENCE</scope>
    <source>
        <strain evidence="2">MY146</strain>
        <plasmid evidence="2">pMY146-rmtE</plasmid>
    </source>
</reference>
<proteinExistence type="predicted"/>
<geneLocation type="plasmid" evidence="3">
    <name>pMY458-rmtE</name>
</geneLocation>
<keyword evidence="1" id="KW-1133">Transmembrane helix</keyword>
<protein>
    <submittedName>
        <fullName evidence="3">Uncharacterized protein</fullName>
    </submittedName>
</protein>
<reference evidence="3" key="2">
    <citation type="submission" date="2019-11" db="EMBL/GenBank/DDBJ databases">
        <title>Complete plasmid sequence of Enterobacter hormaechei subsp. xiangfangensis pMY458-rmtE.</title>
        <authorList>
            <person name="Oshiro S."/>
            <person name="Tada T."/>
            <person name="Kirikae T."/>
        </authorList>
    </citation>
    <scope>NUCLEOTIDE SEQUENCE</scope>
    <source>
        <strain evidence="3">MY458</strain>
        <plasmid evidence="3">pMY458-rmtE</plasmid>
    </source>
</reference>
<accession>A0A5S9LZ60</accession>
<sequence length="65" mass="7740">MNKEYVEFLKMLSPFIILAISTILIPWIKRFYSSYISFFSLPTSKKIEAIEYINGYKKVVTPWKN</sequence>
<dbReference type="EMBL" id="LC511995">
    <property type="protein sequence ID" value="BBP49738.1"/>
    <property type="molecule type" value="Genomic_DNA"/>
</dbReference>
<evidence type="ECO:0000256" key="1">
    <source>
        <dbReference type="SAM" id="Phobius"/>
    </source>
</evidence>
<keyword evidence="3" id="KW-0614">Plasmid</keyword>
<evidence type="ECO:0000313" key="3">
    <source>
        <dbReference type="EMBL" id="BBP49867.1"/>
    </source>
</evidence>
<organism evidence="3">
    <name type="scientific">Enterobacter hormaechei subsp. xiangfangensis</name>
    <dbReference type="NCBI Taxonomy" id="1296536"/>
    <lineage>
        <taxon>Bacteria</taxon>
        <taxon>Pseudomonadati</taxon>
        <taxon>Pseudomonadota</taxon>
        <taxon>Gammaproteobacteria</taxon>
        <taxon>Enterobacterales</taxon>
        <taxon>Enterobacteriaceae</taxon>
        <taxon>Enterobacter</taxon>
        <taxon>Enterobacter cloacae complex</taxon>
    </lineage>
</organism>
<keyword evidence="1" id="KW-0812">Transmembrane</keyword>
<keyword evidence="1" id="KW-0472">Membrane</keyword>
<dbReference type="EMBL" id="LC511996">
    <property type="protein sequence ID" value="BBP49867.1"/>
    <property type="molecule type" value="Genomic_DNA"/>
</dbReference>